<feature type="domain" description="DUF6794" evidence="2">
    <location>
        <begin position="41"/>
        <end position="111"/>
    </location>
</feature>
<protein>
    <recommendedName>
        <fullName evidence="2">DUF6794 domain-containing protein</fullName>
    </recommendedName>
</protein>
<reference evidence="3" key="1">
    <citation type="submission" date="2022-07" db="EMBL/GenBank/DDBJ databases">
        <title>Tahibacter sp., a new gammaproteobacterium isolated from the silt sample collected at pig farm.</title>
        <authorList>
            <person name="Chen H."/>
        </authorList>
    </citation>
    <scope>NUCLEOTIDE SEQUENCE</scope>
    <source>
        <strain evidence="3">P2K</strain>
    </source>
</reference>
<dbReference type="EMBL" id="JANFQO010000004">
    <property type="protein sequence ID" value="MCQ4164330.1"/>
    <property type="molecule type" value="Genomic_DNA"/>
</dbReference>
<dbReference type="Proteomes" id="UP001165498">
    <property type="component" value="Unassembled WGS sequence"/>
</dbReference>
<organism evidence="3 4">
    <name type="scientific">Tahibacter harae</name>
    <dbReference type="NCBI Taxonomy" id="2963937"/>
    <lineage>
        <taxon>Bacteria</taxon>
        <taxon>Pseudomonadati</taxon>
        <taxon>Pseudomonadota</taxon>
        <taxon>Gammaproteobacteria</taxon>
        <taxon>Lysobacterales</taxon>
        <taxon>Rhodanobacteraceae</taxon>
        <taxon>Tahibacter</taxon>
    </lineage>
</organism>
<evidence type="ECO:0000259" key="2">
    <source>
        <dbReference type="Pfam" id="PF20594"/>
    </source>
</evidence>
<accession>A0ABT1QPW6</accession>
<keyword evidence="4" id="KW-1185">Reference proteome</keyword>
<evidence type="ECO:0000313" key="4">
    <source>
        <dbReference type="Proteomes" id="UP001165498"/>
    </source>
</evidence>
<dbReference type="RefSeq" id="WP_255913074.1">
    <property type="nucleotide sequence ID" value="NZ_JANFQO010000004.1"/>
</dbReference>
<sequence length="147" mass="16454">MLRKKAFGLVLFLASAVLLLCIPYFSGKTCRVNPDMFCRPFERIEGSLDPGELHRIKKTSPSESVKLHDSFGMAIRNTLDLWSDNDMTRYFRAKGIAHPDMMSDAVVRGFIAYANGGDVDMDEISRAAADRQIPPPPPGPEEESKRH</sequence>
<gene>
    <name evidence="3" type="ORF">NM961_06355</name>
</gene>
<proteinExistence type="predicted"/>
<name>A0ABT1QPW6_9GAMM</name>
<dbReference type="InterPro" id="IPR046744">
    <property type="entry name" value="DUF6794"/>
</dbReference>
<comment type="caution">
    <text evidence="3">The sequence shown here is derived from an EMBL/GenBank/DDBJ whole genome shotgun (WGS) entry which is preliminary data.</text>
</comment>
<evidence type="ECO:0000256" key="1">
    <source>
        <dbReference type="SAM" id="MobiDB-lite"/>
    </source>
</evidence>
<dbReference type="Pfam" id="PF20594">
    <property type="entry name" value="DUF6794"/>
    <property type="match status" value="1"/>
</dbReference>
<evidence type="ECO:0000313" key="3">
    <source>
        <dbReference type="EMBL" id="MCQ4164330.1"/>
    </source>
</evidence>
<feature type="region of interest" description="Disordered" evidence="1">
    <location>
        <begin position="123"/>
        <end position="147"/>
    </location>
</feature>